<dbReference type="RefSeq" id="WP_188722709.1">
    <property type="nucleotide sequence ID" value="NZ_BMIF01000017.1"/>
</dbReference>
<feature type="region of interest" description="Disordered" evidence="1">
    <location>
        <begin position="1"/>
        <end position="22"/>
    </location>
</feature>
<reference evidence="2" key="2">
    <citation type="submission" date="2020-09" db="EMBL/GenBank/DDBJ databases">
        <authorList>
            <person name="Sun Q."/>
            <person name="Zhou Y."/>
        </authorList>
    </citation>
    <scope>NUCLEOTIDE SEQUENCE</scope>
    <source>
        <strain evidence="2">CGMCC 1.15320</strain>
    </source>
</reference>
<sequence>MSTHQVQRQPAVQAPQPPKSDLITNYHRIGISAVNAALACRPKKQAEEQQSLQEPREES</sequence>
<evidence type="ECO:0000313" key="2">
    <source>
        <dbReference type="EMBL" id="GGA80252.1"/>
    </source>
</evidence>
<protein>
    <submittedName>
        <fullName evidence="2">Uncharacterized protein</fullName>
    </submittedName>
</protein>
<dbReference type="AlphaFoldDB" id="A0A916S3R2"/>
<name>A0A916S3R2_9HYPH</name>
<organism evidence="2 3">
    <name type="scientific">Nitratireductor aestuarii</name>
    <dbReference type="NCBI Taxonomy" id="1735103"/>
    <lineage>
        <taxon>Bacteria</taxon>
        <taxon>Pseudomonadati</taxon>
        <taxon>Pseudomonadota</taxon>
        <taxon>Alphaproteobacteria</taxon>
        <taxon>Hyphomicrobiales</taxon>
        <taxon>Phyllobacteriaceae</taxon>
        <taxon>Nitratireductor</taxon>
    </lineage>
</organism>
<dbReference type="EMBL" id="BMIF01000017">
    <property type="protein sequence ID" value="GGA80252.1"/>
    <property type="molecule type" value="Genomic_DNA"/>
</dbReference>
<feature type="compositionally biased region" description="Low complexity" evidence="1">
    <location>
        <begin position="1"/>
        <end position="14"/>
    </location>
</feature>
<keyword evidence="3" id="KW-1185">Reference proteome</keyword>
<accession>A0A916S3R2</accession>
<dbReference type="Proteomes" id="UP000636264">
    <property type="component" value="Unassembled WGS sequence"/>
</dbReference>
<evidence type="ECO:0000256" key="1">
    <source>
        <dbReference type="SAM" id="MobiDB-lite"/>
    </source>
</evidence>
<evidence type="ECO:0000313" key="3">
    <source>
        <dbReference type="Proteomes" id="UP000636264"/>
    </source>
</evidence>
<comment type="caution">
    <text evidence="2">The sequence shown here is derived from an EMBL/GenBank/DDBJ whole genome shotgun (WGS) entry which is preliminary data.</text>
</comment>
<proteinExistence type="predicted"/>
<reference evidence="2" key="1">
    <citation type="journal article" date="2014" name="Int. J. Syst. Evol. Microbiol.">
        <title>Complete genome sequence of Corynebacterium casei LMG S-19264T (=DSM 44701T), isolated from a smear-ripened cheese.</title>
        <authorList>
            <consortium name="US DOE Joint Genome Institute (JGI-PGF)"/>
            <person name="Walter F."/>
            <person name="Albersmeier A."/>
            <person name="Kalinowski J."/>
            <person name="Ruckert C."/>
        </authorList>
    </citation>
    <scope>NUCLEOTIDE SEQUENCE</scope>
    <source>
        <strain evidence="2">CGMCC 1.15320</strain>
    </source>
</reference>
<gene>
    <name evidence="2" type="ORF">GCM10011385_38130</name>
</gene>